<evidence type="ECO:0000256" key="2">
    <source>
        <dbReference type="ARBA" id="ARBA00009777"/>
    </source>
</evidence>
<dbReference type="InterPro" id="IPR007197">
    <property type="entry name" value="rSAM"/>
</dbReference>
<keyword evidence="7" id="KW-0408">Iron</keyword>
<dbReference type="InterPro" id="IPR012838">
    <property type="entry name" value="PFL1_activating"/>
</dbReference>
<proteinExistence type="inferred from homology"/>
<dbReference type="InterPro" id="IPR058240">
    <property type="entry name" value="rSAM_sf"/>
</dbReference>
<sequence>MFKIHSFESLAALDGPGIRFAIFFHGCPLRCAYCHNPETWYCDSEYTLSEEELFNKIKRYVPYFGKNGGVKFSGGEPLLYAKELCPFMDRLQTENIHIALDTAGSIMNEDVKELLKKKPLVLLDIKMPDKERYDSYIGGSLTDTLLFLDYADKYGCDIWIRYVVVPTINDSIEDIDKIIKYVKDKPNVKKLTLLPYHTLGVGKYEKLQLEYRLKDIEVPSKEKMTQLEDYVKVHFR</sequence>
<dbReference type="SFLD" id="SFLDG01067">
    <property type="entry name" value="SPASM/twitch_domain_containing"/>
    <property type="match status" value="1"/>
</dbReference>
<dbReference type="AlphaFoldDB" id="A0A645FQH2"/>
<comment type="caution">
    <text evidence="10">The sequence shown here is derived from an EMBL/GenBank/DDBJ whole genome shotgun (WGS) entry which is preliminary data.</text>
</comment>
<comment type="similarity">
    <text evidence="2">Belongs to the organic radical-activating enzymes family.</text>
</comment>
<keyword evidence="8" id="KW-0411">Iron-sulfur</keyword>
<dbReference type="EMBL" id="VSSQ01063667">
    <property type="protein sequence ID" value="MPN16671.1"/>
    <property type="molecule type" value="Genomic_DNA"/>
</dbReference>
<keyword evidence="4" id="KW-0949">S-adenosyl-L-methionine</keyword>
<keyword evidence="6 10" id="KW-0560">Oxidoreductase</keyword>
<dbReference type="InterPro" id="IPR034457">
    <property type="entry name" value="Organic_radical-activating"/>
</dbReference>
<evidence type="ECO:0000313" key="10">
    <source>
        <dbReference type="EMBL" id="MPN16671.1"/>
    </source>
</evidence>
<feature type="domain" description="Radical SAM core" evidence="9">
    <location>
        <begin position="13"/>
        <end position="236"/>
    </location>
</feature>
<dbReference type="CDD" id="cd01335">
    <property type="entry name" value="Radical_SAM"/>
    <property type="match status" value="1"/>
</dbReference>
<reference evidence="10" key="1">
    <citation type="submission" date="2019-08" db="EMBL/GenBank/DDBJ databases">
        <authorList>
            <person name="Kucharzyk K."/>
            <person name="Murdoch R.W."/>
            <person name="Higgins S."/>
            <person name="Loffler F."/>
        </authorList>
    </citation>
    <scope>NUCLEOTIDE SEQUENCE</scope>
</reference>
<evidence type="ECO:0000256" key="7">
    <source>
        <dbReference type="ARBA" id="ARBA00023004"/>
    </source>
</evidence>
<keyword evidence="3" id="KW-0004">4Fe-4S</keyword>
<dbReference type="GO" id="GO:0051539">
    <property type="term" value="F:4 iron, 4 sulfur cluster binding"/>
    <property type="evidence" value="ECO:0007669"/>
    <property type="project" value="UniProtKB-KW"/>
</dbReference>
<dbReference type="PROSITE" id="PS01087">
    <property type="entry name" value="RADICAL_ACTIVATING"/>
    <property type="match status" value="1"/>
</dbReference>
<organism evidence="10">
    <name type="scientific">bioreactor metagenome</name>
    <dbReference type="NCBI Taxonomy" id="1076179"/>
    <lineage>
        <taxon>unclassified sequences</taxon>
        <taxon>metagenomes</taxon>
        <taxon>ecological metagenomes</taxon>
    </lineage>
</organism>
<gene>
    <name evidence="10" type="primary">pflA_22</name>
    <name evidence="10" type="ORF">SDC9_164016</name>
</gene>
<dbReference type="EC" id="1.97.1.4" evidence="10"/>
<evidence type="ECO:0000256" key="3">
    <source>
        <dbReference type="ARBA" id="ARBA00022485"/>
    </source>
</evidence>
<protein>
    <submittedName>
        <fullName evidence="10">Pyruvate formate-lyase 1-activating enzyme</fullName>
        <ecNumber evidence="10">1.97.1.4</ecNumber>
    </submittedName>
</protein>
<dbReference type="SUPFAM" id="SSF102114">
    <property type="entry name" value="Radical SAM enzymes"/>
    <property type="match status" value="1"/>
</dbReference>
<dbReference type="PANTHER" id="PTHR30352">
    <property type="entry name" value="PYRUVATE FORMATE-LYASE-ACTIVATING ENZYME"/>
    <property type="match status" value="1"/>
</dbReference>
<dbReference type="Gene3D" id="3.20.20.70">
    <property type="entry name" value="Aldolase class I"/>
    <property type="match status" value="1"/>
</dbReference>
<accession>A0A645FQH2</accession>
<name>A0A645FQH2_9ZZZZ</name>
<comment type="cofactor">
    <cofactor evidence="1">
        <name>[4Fe-4S] cluster</name>
        <dbReference type="ChEBI" id="CHEBI:49883"/>
    </cofactor>
</comment>
<dbReference type="PANTHER" id="PTHR30352:SF5">
    <property type="entry name" value="PYRUVATE FORMATE-LYASE 1-ACTIVATING ENZYME"/>
    <property type="match status" value="1"/>
</dbReference>
<dbReference type="GO" id="GO:0046872">
    <property type="term" value="F:metal ion binding"/>
    <property type="evidence" value="ECO:0007669"/>
    <property type="project" value="UniProtKB-KW"/>
</dbReference>
<evidence type="ECO:0000256" key="6">
    <source>
        <dbReference type="ARBA" id="ARBA00023002"/>
    </source>
</evidence>
<evidence type="ECO:0000256" key="5">
    <source>
        <dbReference type="ARBA" id="ARBA00022723"/>
    </source>
</evidence>
<dbReference type="PROSITE" id="PS51918">
    <property type="entry name" value="RADICAL_SAM"/>
    <property type="match status" value="1"/>
</dbReference>
<dbReference type="SFLD" id="SFLDS00029">
    <property type="entry name" value="Radical_SAM"/>
    <property type="match status" value="1"/>
</dbReference>
<keyword evidence="10" id="KW-0456">Lyase</keyword>
<evidence type="ECO:0000256" key="4">
    <source>
        <dbReference type="ARBA" id="ARBA00022691"/>
    </source>
</evidence>
<dbReference type="InterPro" id="IPR001989">
    <property type="entry name" value="Radical_activat_CS"/>
</dbReference>
<evidence type="ECO:0000259" key="9">
    <source>
        <dbReference type="PROSITE" id="PS51918"/>
    </source>
</evidence>
<dbReference type="SFLD" id="SFLDG01066">
    <property type="entry name" value="organic_radical-activating_enz"/>
    <property type="match status" value="1"/>
</dbReference>
<dbReference type="NCBIfam" id="TIGR02493">
    <property type="entry name" value="PFLA"/>
    <property type="match status" value="1"/>
</dbReference>
<dbReference type="Pfam" id="PF04055">
    <property type="entry name" value="Radical_SAM"/>
    <property type="match status" value="1"/>
</dbReference>
<evidence type="ECO:0000256" key="1">
    <source>
        <dbReference type="ARBA" id="ARBA00001966"/>
    </source>
</evidence>
<keyword evidence="10" id="KW-0670">Pyruvate</keyword>
<dbReference type="GO" id="GO:0043365">
    <property type="term" value="F:[formate-C-acetyltransferase]-activating enzyme activity"/>
    <property type="evidence" value="ECO:0007669"/>
    <property type="project" value="UniProtKB-EC"/>
</dbReference>
<keyword evidence="5" id="KW-0479">Metal-binding</keyword>
<evidence type="ECO:0000256" key="8">
    <source>
        <dbReference type="ARBA" id="ARBA00023014"/>
    </source>
</evidence>
<dbReference type="GO" id="GO:0016829">
    <property type="term" value="F:lyase activity"/>
    <property type="evidence" value="ECO:0007669"/>
    <property type="project" value="UniProtKB-KW"/>
</dbReference>
<dbReference type="InterPro" id="IPR013785">
    <property type="entry name" value="Aldolase_TIM"/>
</dbReference>